<evidence type="ECO:0000256" key="4">
    <source>
        <dbReference type="ARBA" id="ARBA00022741"/>
    </source>
</evidence>
<feature type="domain" description="ABC transporter" evidence="10">
    <location>
        <begin position="22"/>
        <end position="246"/>
    </location>
</feature>
<dbReference type="GO" id="GO:0016020">
    <property type="term" value="C:membrane"/>
    <property type="evidence" value="ECO:0007669"/>
    <property type="project" value="UniProtKB-SubCell"/>
</dbReference>
<proteinExistence type="predicted"/>
<dbReference type="Gene3D" id="3.40.50.300">
    <property type="entry name" value="P-loop containing nucleotide triphosphate hydrolases"/>
    <property type="match status" value="1"/>
</dbReference>
<name>A0A1T3NPR4_9ACTN</name>
<evidence type="ECO:0000256" key="1">
    <source>
        <dbReference type="ARBA" id="ARBA00004141"/>
    </source>
</evidence>
<feature type="region of interest" description="Disordered" evidence="8">
    <location>
        <begin position="278"/>
        <end position="318"/>
    </location>
</feature>
<dbReference type="Proteomes" id="UP000190037">
    <property type="component" value="Unassembled WGS sequence"/>
</dbReference>
<evidence type="ECO:0000313" key="11">
    <source>
        <dbReference type="EMBL" id="OPC78705.1"/>
    </source>
</evidence>
<feature type="transmembrane region" description="Helical" evidence="9">
    <location>
        <begin position="454"/>
        <end position="477"/>
    </location>
</feature>
<comment type="subcellular location">
    <subcellularLocation>
        <location evidence="1">Membrane</location>
        <topology evidence="1">Multi-pass membrane protein</topology>
    </subcellularLocation>
</comment>
<dbReference type="Pfam" id="PF01061">
    <property type="entry name" value="ABC2_membrane"/>
    <property type="match status" value="1"/>
</dbReference>
<keyword evidence="7 9" id="KW-0472">Membrane</keyword>
<keyword evidence="3 9" id="KW-0812">Transmembrane</keyword>
<dbReference type="InterPro" id="IPR013525">
    <property type="entry name" value="ABC2_TM"/>
</dbReference>
<evidence type="ECO:0000256" key="2">
    <source>
        <dbReference type="ARBA" id="ARBA00022448"/>
    </source>
</evidence>
<evidence type="ECO:0000256" key="7">
    <source>
        <dbReference type="ARBA" id="ARBA00023136"/>
    </source>
</evidence>
<feature type="transmembrane region" description="Helical" evidence="9">
    <location>
        <begin position="566"/>
        <end position="588"/>
    </location>
</feature>
<dbReference type="GO" id="GO:0005524">
    <property type="term" value="F:ATP binding"/>
    <property type="evidence" value="ECO:0007669"/>
    <property type="project" value="UniProtKB-KW"/>
</dbReference>
<dbReference type="InterPro" id="IPR050352">
    <property type="entry name" value="ABCG_transporters"/>
</dbReference>
<dbReference type="GO" id="GO:0016887">
    <property type="term" value="F:ATP hydrolysis activity"/>
    <property type="evidence" value="ECO:0007669"/>
    <property type="project" value="InterPro"/>
</dbReference>
<dbReference type="InterPro" id="IPR003593">
    <property type="entry name" value="AAA+_ATPase"/>
</dbReference>
<evidence type="ECO:0000256" key="8">
    <source>
        <dbReference type="SAM" id="MobiDB-lite"/>
    </source>
</evidence>
<keyword evidence="12" id="KW-1185">Reference proteome</keyword>
<keyword evidence="6 9" id="KW-1133">Transmembrane helix</keyword>
<dbReference type="Pfam" id="PF00005">
    <property type="entry name" value="ABC_tran"/>
    <property type="match status" value="1"/>
</dbReference>
<keyword evidence="4" id="KW-0547">Nucleotide-binding</keyword>
<dbReference type="PROSITE" id="PS00211">
    <property type="entry name" value="ABC_TRANSPORTER_1"/>
    <property type="match status" value="1"/>
</dbReference>
<comment type="caution">
    <text evidence="11">The sequence shown here is derived from an EMBL/GenBank/DDBJ whole genome shotgun (WGS) entry which is preliminary data.</text>
</comment>
<reference evidence="11 12" key="1">
    <citation type="submission" date="2017-03" db="EMBL/GenBank/DDBJ databases">
        <title>Draft genome sequence of Streptomyces scabrisporus NF3, endophyte isolated from Amphipterygium adstringens.</title>
        <authorList>
            <person name="Vazquez M."/>
            <person name="Ceapa C.D."/>
            <person name="Rodriguez Luna D."/>
            <person name="Sanchez Esquivel S."/>
        </authorList>
    </citation>
    <scope>NUCLEOTIDE SEQUENCE [LARGE SCALE GENOMIC DNA]</scope>
    <source>
        <strain evidence="11 12">NF3</strain>
    </source>
</reference>
<dbReference type="InterPro" id="IPR003439">
    <property type="entry name" value="ABC_transporter-like_ATP-bd"/>
</dbReference>
<feature type="transmembrane region" description="Helical" evidence="9">
    <location>
        <begin position="377"/>
        <end position="398"/>
    </location>
</feature>
<sequence length="596" mass="62231">MTRRWFGGSRRGALMTGHGIRVAACDVERTVGGRTVLRGVSLVAEAGEVSAIAGGSGSGKTTLLDTLAGIRPPSAGEVRHDGGRPDARGLGYVPQDDILHRALPLAHSLRYAAALRVPAGEGPADAVDRTLAALGLTERAGQRVGTLSGGERKRAGIAVELLTRPRVLFLDEPTSGLDPAAAAELMALLQALARAGTTVVLTTHAPADLARCDRVAFLAPDGRPAYVGDPRAMCAHFGVATDADVYAAVASRGASVDAGREPELQLEPELGALEPELEQSAGVGGPDPAAGSRAAEARPAPAKPAAVRRPGPARAAGRADHPLRQWSILARRDLELITRDRLTAAMLIGSPLVIVAMFAMLFRPGAFDPLAPSPSGAAMILFWIAFGGFFFGLTYGLLQICVELPIVRRERLTVLRIGPYLAAKFTVLLPILVLADVLLLAVLRGMNRLPAASWSVYGSLLVTLLLASAAALALGLLTSAAVTEVGQATLMLPLLCFPQVLFSGAFVPVPRMPAIGHTLSYAMTNRWAFEALGSDLDLSGRWAHSRSPLGPPLLASYGDSFDHSPLLGWAVLAGCAALFVAATCAVLARRCPRAGR</sequence>
<dbReference type="PANTHER" id="PTHR48041">
    <property type="entry name" value="ABC TRANSPORTER G FAMILY MEMBER 28"/>
    <property type="match status" value="1"/>
</dbReference>
<dbReference type="EMBL" id="MWQN01000002">
    <property type="protein sequence ID" value="OPC78705.1"/>
    <property type="molecule type" value="Genomic_DNA"/>
</dbReference>
<evidence type="ECO:0000259" key="10">
    <source>
        <dbReference type="PROSITE" id="PS50893"/>
    </source>
</evidence>
<feature type="transmembrane region" description="Helical" evidence="9">
    <location>
        <begin position="489"/>
        <end position="509"/>
    </location>
</feature>
<dbReference type="AlphaFoldDB" id="A0A1T3NPR4"/>
<dbReference type="STRING" id="159449.B4N89_31565"/>
<accession>A0A1T3NPR4</accession>
<organism evidence="11 12">
    <name type="scientific">Embleya scabrispora</name>
    <dbReference type="NCBI Taxonomy" id="159449"/>
    <lineage>
        <taxon>Bacteria</taxon>
        <taxon>Bacillati</taxon>
        <taxon>Actinomycetota</taxon>
        <taxon>Actinomycetes</taxon>
        <taxon>Kitasatosporales</taxon>
        <taxon>Streptomycetaceae</taxon>
        <taxon>Embleya</taxon>
    </lineage>
</organism>
<evidence type="ECO:0000256" key="6">
    <source>
        <dbReference type="ARBA" id="ARBA00022989"/>
    </source>
</evidence>
<dbReference type="PANTHER" id="PTHR48041:SF139">
    <property type="entry name" value="PROTEIN SCARLET"/>
    <property type="match status" value="1"/>
</dbReference>
<evidence type="ECO:0000313" key="12">
    <source>
        <dbReference type="Proteomes" id="UP000190037"/>
    </source>
</evidence>
<feature type="compositionally biased region" description="Low complexity" evidence="8">
    <location>
        <begin position="288"/>
        <end position="316"/>
    </location>
</feature>
<protein>
    <submittedName>
        <fullName evidence="11">ABC transporter ATP-binding protein</fullName>
    </submittedName>
</protein>
<dbReference type="SUPFAM" id="SSF52540">
    <property type="entry name" value="P-loop containing nucleoside triphosphate hydrolases"/>
    <property type="match status" value="1"/>
</dbReference>
<gene>
    <name evidence="11" type="ORF">B4N89_31565</name>
</gene>
<evidence type="ECO:0000256" key="3">
    <source>
        <dbReference type="ARBA" id="ARBA00022692"/>
    </source>
</evidence>
<dbReference type="InterPro" id="IPR017871">
    <property type="entry name" value="ABC_transporter-like_CS"/>
</dbReference>
<keyword evidence="5 11" id="KW-0067">ATP-binding</keyword>
<evidence type="ECO:0000256" key="9">
    <source>
        <dbReference type="SAM" id="Phobius"/>
    </source>
</evidence>
<dbReference type="GO" id="GO:0140359">
    <property type="term" value="F:ABC-type transporter activity"/>
    <property type="evidence" value="ECO:0007669"/>
    <property type="project" value="InterPro"/>
</dbReference>
<evidence type="ECO:0000256" key="5">
    <source>
        <dbReference type="ARBA" id="ARBA00022840"/>
    </source>
</evidence>
<feature type="transmembrane region" description="Helical" evidence="9">
    <location>
        <begin position="419"/>
        <end position="442"/>
    </location>
</feature>
<feature type="transmembrane region" description="Helical" evidence="9">
    <location>
        <begin position="342"/>
        <end position="362"/>
    </location>
</feature>
<keyword evidence="2" id="KW-0813">Transport</keyword>
<dbReference type="SMART" id="SM00382">
    <property type="entry name" value="AAA"/>
    <property type="match status" value="1"/>
</dbReference>
<dbReference type="InterPro" id="IPR027417">
    <property type="entry name" value="P-loop_NTPase"/>
</dbReference>
<dbReference type="PROSITE" id="PS50893">
    <property type="entry name" value="ABC_TRANSPORTER_2"/>
    <property type="match status" value="1"/>
</dbReference>